<dbReference type="PANTHER" id="PTHR42813:SF3">
    <property type="entry name" value="GLUTATHIONE-INDEPENDENT FORMALDEHYDE DEHYDROGENASE"/>
    <property type="match status" value="1"/>
</dbReference>
<feature type="domain" description="Alcohol dehydrogenase-like C-terminal" evidence="6">
    <location>
        <begin position="191"/>
        <end position="296"/>
    </location>
</feature>
<keyword evidence="5" id="KW-0520">NAD</keyword>
<dbReference type="InterPro" id="IPR036291">
    <property type="entry name" value="NAD(P)-bd_dom_sf"/>
</dbReference>
<keyword evidence="3" id="KW-0479">Metal-binding</keyword>
<dbReference type="InterPro" id="IPR013154">
    <property type="entry name" value="ADH-like_N"/>
</dbReference>
<feature type="domain" description="Alcohol dehydrogenase-like N-terminal" evidence="7">
    <location>
        <begin position="37"/>
        <end position="148"/>
    </location>
</feature>
<evidence type="ECO:0000256" key="5">
    <source>
        <dbReference type="ARBA" id="ARBA00023027"/>
    </source>
</evidence>
<keyword evidence="9" id="KW-1185">Reference proteome</keyword>
<evidence type="ECO:0000256" key="2">
    <source>
        <dbReference type="ARBA" id="ARBA00008072"/>
    </source>
</evidence>
<dbReference type="Gene3D" id="3.40.50.720">
    <property type="entry name" value="NAD(P)-binding Rossmann-like Domain"/>
    <property type="match status" value="1"/>
</dbReference>
<evidence type="ECO:0000256" key="3">
    <source>
        <dbReference type="ARBA" id="ARBA00022723"/>
    </source>
</evidence>
<dbReference type="InterPro" id="IPR011032">
    <property type="entry name" value="GroES-like_sf"/>
</dbReference>
<comment type="cofactor">
    <cofactor evidence="1">
        <name>Zn(2+)</name>
        <dbReference type="ChEBI" id="CHEBI:29105"/>
    </cofactor>
</comment>
<dbReference type="SUPFAM" id="SSF51735">
    <property type="entry name" value="NAD(P)-binding Rossmann-fold domains"/>
    <property type="match status" value="1"/>
</dbReference>
<organism evidence="8 9">
    <name type="scientific">Lojkania enalia</name>
    <dbReference type="NCBI Taxonomy" id="147567"/>
    <lineage>
        <taxon>Eukaryota</taxon>
        <taxon>Fungi</taxon>
        <taxon>Dikarya</taxon>
        <taxon>Ascomycota</taxon>
        <taxon>Pezizomycotina</taxon>
        <taxon>Dothideomycetes</taxon>
        <taxon>Pleosporomycetidae</taxon>
        <taxon>Pleosporales</taxon>
        <taxon>Pleosporales incertae sedis</taxon>
        <taxon>Lojkania</taxon>
    </lineage>
</organism>
<dbReference type="EMBL" id="ML986661">
    <property type="protein sequence ID" value="KAF2261241.1"/>
    <property type="molecule type" value="Genomic_DNA"/>
</dbReference>
<evidence type="ECO:0000313" key="8">
    <source>
        <dbReference type="EMBL" id="KAF2261241.1"/>
    </source>
</evidence>
<protein>
    <submittedName>
        <fullName evidence="8">GroES-like protein</fullName>
    </submittedName>
</protein>
<dbReference type="Gene3D" id="3.90.180.10">
    <property type="entry name" value="Medium-chain alcohol dehydrogenases, catalytic domain"/>
    <property type="match status" value="1"/>
</dbReference>
<comment type="similarity">
    <text evidence="2">Belongs to the zinc-containing alcohol dehydrogenase family.</text>
</comment>
<accession>A0A9P4K351</accession>
<dbReference type="GO" id="GO:0046872">
    <property type="term" value="F:metal ion binding"/>
    <property type="evidence" value="ECO:0007669"/>
    <property type="project" value="UniProtKB-KW"/>
</dbReference>
<evidence type="ECO:0000313" key="9">
    <source>
        <dbReference type="Proteomes" id="UP000800093"/>
    </source>
</evidence>
<sequence>MPELPSYDGKTMRAVFWKGHPYSVSVQSVPQPTILHEEDAIVIITASAICGSDLHIYRGLLGSEQPPWSLGHEAIGVVTAVGEATENVKVGDRVLVPDIPDDGYINMGVPAFEDSRLFGVGRDFGGLGGLQAQYARVPFADNTLLKLPYYEDKDKDLDYLFIGDIWSTGWICLDQSGFQPGETVAVFGAGPVGLLCAYSALLRGASKVYIVDYVQQRLDKAREIGAIPINFAKGNAATQIMQLEPQGVARSCDCCGYECVNEELQPQQNAIINDMVRVTALNGGIGVVGVYSGQAPAPGRPLAGTIPPTLEFPIAEAWLKNLSIGMGLANPKPLAPRLMALVETGRAKPRFVVSKVIGIEEAEEAYRAFERKEEIKVVIRFAE</sequence>
<name>A0A9P4K351_9PLEO</name>
<gene>
    <name evidence="8" type="ORF">CC78DRAFT_500378</name>
</gene>
<dbReference type="Proteomes" id="UP000800093">
    <property type="component" value="Unassembled WGS sequence"/>
</dbReference>
<keyword evidence="4" id="KW-0862">Zinc</keyword>
<dbReference type="InterPro" id="IPR013149">
    <property type="entry name" value="ADH-like_C"/>
</dbReference>
<evidence type="ECO:0000256" key="1">
    <source>
        <dbReference type="ARBA" id="ARBA00001947"/>
    </source>
</evidence>
<proteinExistence type="inferred from homology"/>
<evidence type="ECO:0000259" key="7">
    <source>
        <dbReference type="Pfam" id="PF08240"/>
    </source>
</evidence>
<dbReference type="AlphaFoldDB" id="A0A9P4K351"/>
<reference evidence="9" key="1">
    <citation type="journal article" date="2020" name="Stud. Mycol.">
        <title>101 Dothideomycetes genomes: A test case for predicting lifestyles and emergence of pathogens.</title>
        <authorList>
            <person name="Haridas S."/>
            <person name="Albert R."/>
            <person name="Binder M."/>
            <person name="Bloem J."/>
            <person name="LaButti K."/>
            <person name="Salamov A."/>
            <person name="Andreopoulos B."/>
            <person name="Baker S."/>
            <person name="Barry K."/>
            <person name="Bills G."/>
            <person name="Bluhm B."/>
            <person name="Cannon C."/>
            <person name="Castanera R."/>
            <person name="Culley D."/>
            <person name="Daum C."/>
            <person name="Ezra D."/>
            <person name="Gonzalez J."/>
            <person name="Henrissat B."/>
            <person name="Kuo A."/>
            <person name="Liang C."/>
            <person name="Lipzen A."/>
            <person name="Lutzoni F."/>
            <person name="Magnuson J."/>
            <person name="Mondo S."/>
            <person name="Nolan M."/>
            <person name="Ohm R."/>
            <person name="Pangilinan J."/>
            <person name="Park H.-J."/>
            <person name="Ramirez L."/>
            <person name="Alfaro M."/>
            <person name="Sun H."/>
            <person name="Tritt A."/>
            <person name="Yoshinaga Y."/>
            <person name="Zwiers L.-H."/>
            <person name="Turgeon B."/>
            <person name="Goodwin S."/>
            <person name="Spatafora J."/>
            <person name="Crous P."/>
            <person name="Grigoriev I."/>
        </authorList>
    </citation>
    <scope>NUCLEOTIDE SEQUENCE [LARGE SCALE GENOMIC DNA]</scope>
    <source>
        <strain evidence="9">CBS 304.66</strain>
    </source>
</reference>
<dbReference type="Pfam" id="PF00107">
    <property type="entry name" value="ADH_zinc_N"/>
    <property type="match status" value="1"/>
</dbReference>
<evidence type="ECO:0000256" key="4">
    <source>
        <dbReference type="ARBA" id="ARBA00022833"/>
    </source>
</evidence>
<dbReference type="PANTHER" id="PTHR42813">
    <property type="entry name" value="ZINC-TYPE ALCOHOL DEHYDROGENASE-LIKE"/>
    <property type="match status" value="1"/>
</dbReference>
<dbReference type="OrthoDB" id="3941538at2759"/>
<dbReference type="CDD" id="cd08282">
    <property type="entry name" value="PFDH_like"/>
    <property type="match status" value="1"/>
</dbReference>
<dbReference type="SUPFAM" id="SSF50129">
    <property type="entry name" value="GroES-like"/>
    <property type="match status" value="1"/>
</dbReference>
<comment type="caution">
    <text evidence="8">The sequence shown here is derived from an EMBL/GenBank/DDBJ whole genome shotgun (WGS) entry which is preliminary data.</text>
</comment>
<evidence type="ECO:0000259" key="6">
    <source>
        <dbReference type="Pfam" id="PF00107"/>
    </source>
</evidence>
<dbReference type="Pfam" id="PF08240">
    <property type="entry name" value="ADH_N"/>
    <property type="match status" value="1"/>
</dbReference>